<gene>
    <name evidence="2" type="ORF">LVIROSA_LOCUS13218</name>
</gene>
<name>A0AAU9MK08_9ASTR</name>
<evidence type="ECO:0000313" key="2">
    <source>
        <dbReference type="EMBL" id="CAH1426122.1"/>
    </source>
</evidence>
<proteinExistence type="predicted"/>
<comment type="caution">
    <text evidence="2">The sequence shown here is derived from an EMBL/GenBank/DDBJ whole genome shotgun (WGS) entry which is preliminary data.</text>
</comment>
<organism evidence="2 3">
    <name type="scientific">Lactuca virosa</name>
    <dbReference type="NCBI Taxonomy" id="75947"/>
    <lineage>
        <taxon>Eukaryota</taxon>
        <taxon>Viridiplantae</taxon>
        <taxon>Streptophyta</taxon>
        <taxon>Embryophyta</taxon>
        <taxon>Tracheophyta</taxon>
        <taxon>Spermatophyta</taxon>
        <taxon>Magnoliopsida</taxon>
        <taxon>eudicotyledons</taxon>
        <taxon>Gunneridae</taxon>
        <taxon>Pentapetalae</taxon>
        <taxon>asterids</taxon>
        <taxon>campanulids</taxon>
        <taxon>Asterales</taxon>
        <taxon>Asteraceae</taxon>
        <taxon>Cichorioideae</taxon>
        <taxon>Cichorieae</taxon>
        <taxon>Lactucinae</taxon>
        <taxon>Lactuca</taxon>
    </lineage>
</organism>
<feature type="compositionally biased region" description="Basic residues" evidence="1">
    <location>
        <begin position="167"/>
        <end position="176"/>
    </location>
</feature>
<evidence type="ECO:0000313" key="3">
    <source>
        <dbReference type="Proteomes" id="UP001157418"/>
    </source>
</evidence>
<dbReference type="EMBL" id="CAKMRJ010002223">
    <property type="protein sequence ID" value="CAH1426122.1"/>
    <property type="molecule type" value="Genomic_DNA"/>
</dbReference>
<sequence length="176" mass="20445">MAEKKVQHSWVDAPGLILMWGGGDRFDPCSPQKVSHVGKFSMETSMGSVFALPLGVDDGFKNGMRRYQYLALAGRYNQQNQNHPQQYYPMQQSYNTFKLKENQSYNPWNQFSQRVPETQFQSSQAANFQFHDAQNIESDSSSDDPSPQRNREETSEDLQPVAEKKRNYTHRQKRKK</sequence>
<dbReference type="Proteomes" id="UP001157418">
    <property type="component" value="Unassembled WGS sequence"/>
</dbReference>
<accession>A0AAU9MK08</accession>
<keyword evidence="3" id="KW-1185">Reference proteome</keyword>
<reference evidence="2 3" key="1">
    <citation type="submission" date="2022-01" db="EMBL/GenBank/DDBJ databases">
        <authorList>
            <person name="Xiong W."/>
            <person name="Schranz E."/>
        </authorList>
    </citation>
    <scope>NUCLEOTIDE SEQUENCE [LARGE SCALE GENOMIC DNA]</scope>
</reference>
<protein>
    <submittedName>
        <fullName evidence="2">Uncharacterized protein</fullName>
    </submittedName>
</protein>
<evidence type="ECO:0000256" key="1">
    <source>
        <dbReference type="SAM" id="MobiDB-lite"/>
    </source>
</evidence>
<dbReference type="AlphaFoldDB" id="A0AAU9MK08"/>
<feature type="region of interest" description="Disordered" evidence="1">
    <location>
        <begin position="132"/>
        <end position="176"/>
    </location>
</feature>